<dbReference type="PANTHER" id="PTHR32387:SF0">
    <property type="entry name" value="PROTEIN NO VEIN"/>
    <property type="match status" value="1"/>
</dbReference>
<dbReference type="GeneID" id="122139308"/>
<evidence type="ECO:0000313" key="1">
    <source>
        <dbReference type="RefSeq" id="XP_042591962.1"/>
    </source>
</evidence>
<name>A0A9Q9WYK7_CYPCA</name>
<accession>A0A9Q9WYK7</accession>
<dbReference type="InterPro" id="IPR052957">
    <property type="entry name" value="Auxin_embryo_med"/>
</dbReference>
<reference evidence="1" key="1">
    <citation type="submission" date="2025-08" db="UniProtKB">
        <authorList>
            <consortium name="RefSeq"/>
        </authorList>
    </citation>
    <scope>IDENTIFICATION</scope>
    <source>
        <tissue evidence="1">Muscle</tissue>
    </source>
</reference>
<organism evidence="1">
    <name type="scientific">Cyprinus carpio</name>
    <name type="common">Common carp</name>
    <dbReference type="NCBI Taxonomy" id="7962"/>
    <lineage>
        <taxon>Eukaryota</taxon>
        <taxon>Metazoa</taxon>
        <taxon>Chordata</taxon>
        <taxon>Craniata</taxon>
        <taxon>Vertebrata</taxon>
        <taxon>Euteleostomi</taxon>
        <taxon>Actinopterygii</taxon>
        <taxon>Neopterygii</taxon>
        <taxon>Teleostei</taxon>
        <taxon>Ostariophysi</taxon>
        <taxon>Cypriniformes</taxon>
        <taxon>Cyprinidae</taxon>
        <taxon>Cyprininae</taxon>
        <taxon>Cyprinus</taxon>
    </lineage>
</organism>
<dbReference type="OrthoDB" id="8935227at2759"/>
<dbReference type="RefSeq" id="XP_042591962.1">
    <property type="nucleotide sequence ID" value="XM_042736028.1"/>
</dbReference>
<protein>
    <submittedName>
        <fullName evidence="1">Uncharacterized protein LOC122139308</fullName>
    </submittedName>
</protein>
<dbReference type="AlphaFoldDB" id="A0A9Q9WYK7"/>
<dbReference type="PANTHER" id="PTHR32387">
    <property type="entry name" value="WU:FJ29H11"/>
    <property type="match status" value="1"/>
</dbReference>
<sequence length="280" mass="31162">MSIPQQHPEFSGLGGLCYFMQFIPQPSEILDFFNPVANQIIQLLKGKACLPAKEDSEGRGEFKQPSQLAVCQDRLIQDVIGGEDLCRNLSLSYLHPALQSRLSSSLLTALGVHRLRANEIITVTCAMARELVQHGRLKTEPDLKKLARLLVCDFRALEPEYEVDALLQSLRDVPMIPLANGSVVSLSSEGVFFPLSDVTQAQTDLQALYQDLNIVEPPGCWRVWMNGNRRRVGAARDRTPTQLEPQQVPAAAHLPAKLRSKAWEVRHASPRSFTQSALNM</sequence>
<proteinExistence type="predicted"/>
<gene>
    <name evidence="1" type="primary">LOC122139308</name>
</gene>
<dbReference type="Proteomes" id="UP001155660">
    <property type="component" value="Chromosome B12"/>
</dbReference>
<dbReference type="KEGG" id="ccar:122139308"/>